<dbReference type="InParanoid" id="A0A136JCU0"/>
<keyword evidence="1" id="KW-1133">Transmembrane helix</keyword>
<gene>
    <name evidence="2" type="ORF">Micbo1qcDRAFT_156771</name>
</gene>
<evidence type="ECO:0000256" key="1">
    <source>
        <dbReference type="SAM" id="Phobius"/>
    </source>
</evidence>
<sequence length="193" mass="20066">MAPSRHTTINSTASTISSSSAAASTAPACVVGGNWVQPSYHGANPDGGIISDMPYSGIAGDDPTNPIVSECCLPYQVQFLPPCILWCPYANADEWGIWQACMRGRGLEPGAEFGTSAPKLGGRSGLDVRMALMYGIVAIAAGLGIAFAIVQRAKVLEGKRAALSAAALWRIVTPSIASESTVDVVRLEETKGL</sequence>
<dbReference type="EMBL" id="KQ964246">
    <property type="protein sequence ID" value="KXJ94983.1"/>
    <property type="molecule type" value="Genomic_DNA"/>
</dbReference>
<dbReference type="Proteomes" id="UP000070501">
    <property type="component" value="Unassembled WGS sequence"/>
</dbReference>
<keyword evidence="1" id="KW-0472">Membrane</keyword>
<dbReference type="OrthoDB" id="10549984at2759"/>
<name>A0A136JCU0_9PEZI</name>
<evidence type="ECO:0000313" key="2">
    <source>
        <dbReference type="EMBL" id="KXJ94983.1"/>
    </source>
</evidence>
<keyword evidence="3" id="KW-1185">Reference proteome</keyword>
<feature type="transmembrane region" description="Helical" evidence="1">
    <location>
        <begin position="131"/>
        <end position="150"/>
    </location>
</feature>
<organism evidence="2 3">
    <name type="scientific">Microdochium bolleyi</name>
    <dbReference type="NCBI Taxonomy" id="196109"/>
    <lineage>
        <taxon>Eukaryota</taxon>
        <taxon>Fungi</taxon>
        <taxon>Dikarya</taxon>
        <taxon>Ascomycota</taxon>
        <taxon>Pezizomycotina</taxon>
        <taxon>Sordariomycetes</taxon>
        <taxon>Xylariomycetidae</taxon>
        <taxon>Xylariales</taxon>
        <taxon>Microdochiaceae</taxon>
        <taxon>Microdochium</taxon>
    </lineage>
</organism>
<evidence type="ECO:0000313" key="3">
    <source>
        <dbReference type="Proteomes" id="UP000070501"/>
    </source>
</evidence>
<dbReference type="AlphaFoldDB" id="A0A136JCU0"/>
<accession>A0A136JCU0</accession>
<keyword evidence="1" id="KW-0812">Transmembrane</keyword>
<proteinExistence type="predicted"/>
<protein>
    <submittedName>
        <fullName evidence="2">Uncharacterized protein</fullName>
    </submittedName>
</protein>
<reference evidence="3" key="1">
    <citation type="submission" date="2016-02" db="EMBL/GenBank/DDBJ databases">
        <title>Draft genome sequence of Microdochium bolleyi, a fungal endophyte of beachgrass.</title>
        <authorList>
            <consortium name="DOE Joint Genome Institute"/>
            <person name="David A.S."/>
            <person name="May G."/>
            <person name="Haridas S."/>
            <person name="Lim J."/>
            <person name="Wang M."/>
            <person name="Labutti K."/>
            <person name="Lipzen A."/>
            <person name="Barry K."/>
            <person name="Grigoriev I.V."/>
        </authorList>
    </citation>
    <scope>NUCLEOTIDE SEQUENCE [LARGE SCALE GENOMIC DNA]</scope>
    <source>
        <strain evidence="3">J235TASD1</strain>
    </source>
</reference>